<proteinExistence type="predicted"/>
<dbReference type="Proteomes" id="UP000326565">
    <property type="component" value="Unassembled WGS sequence"/>
</dbReference>
<keyword evidence="3" id="KW-1185">Reference proteome</keyword>
<accession>A0A5N5WRD6</accession>
<dbReference type="InterPro" id="IPR056125">
    <property type="entry name" value="DUF7708"/>
</dbReference>
<evidence type="ECO:0000313" key="2">
    <source>
        <dbReference type="EMBL" id="KAB8069642.1"/>
    </source>
</evidence>
<organism evidence="2 3">
    <name type="scientific">Aspergillus leporis</name>
    <dbReference type="NCBI Taxonomy" id="41062"/>
    <lineage>
        <taxon>Eukaryota</taxon>
        <taxon>Fungi</taxon>
        <taxon>Dikarya</taxon>
        <taxon>Ascomycota</taxon>
        <taxon>Pezizomycotina</taxon>
        <taxon>Eurotiomycetes</taxon>
        <taxon>Eurotiomycetidae</taxon>
        <taxon>Eurotiales</taxon>
        <taxon>Aspergillaceae</taxon>
        <taxon>Aspergillus</taxon>
        <taxon>Aspergillus subgen. Circumdati</taxon>
    </lineage>
</organism>
<dbReference type="OrthoDB" id="4840035at2759"/>
<dbReference type="EMBL" id="ML732333">
    <property type="protein sequence ID" value="KAB8069642.1"/>
    <property type="molecule type" value="Genomic_DNA"/>
</dbReference>
<gene>
    <name evidence="2" type="ORF">BDV29DRAFT_182420</name>
</gene>
<feature type="domain" description="DUF7708" evidence="1">
    <location>
        <begin position="116"/>
        <end position="236"/>
    </location>
</feature>
<dbReference type="Pfam" id="PF24809">
    <property type="entry name" value="DUF7708"/>
    <property type="match status" value="1"/>
</dbReference>
<name>A0A5N5WRD6_9EURO</name>
<reference evidence="2 3" key="1">
    <citation type="submission" date="2019-04" db="EMBL/GenBank/DDBJ databases">
        <title>Friends and foes A comparative genomics study of 23 Aspergillus species from section Flavi.</title>
        <authorList>
            <consortium name="DOE Joint Genome Institute"/>
            <person name="Kjaerbolling I."/>
            <person name="Vesth T."/>
            <person name="Frisvad J.C."/>
            <person name="Nybo J.L."/>
            <person name="Theobald S."/>
            <person name="Kildgaard S."/>
            <person name="Isbrandt T."/>
            <person name="Kuo A."/>
            <person name="Sato A."/>
            <person name="Lyhne E.K."/>
            <person name="Kogle M.E."/>
            <person name="Wiebenga A."/>
            <person name="Kun R.S."/>
            <person name="Lubbers R.J."/>
            <person name="Makela M.R."/>
            <person name="Barry K."/>
            <person name="Chovatia M."/>
            <person name="Clum A."/>
            <person name="Daum C."/>
            <person name="Haridas S."/>
            <person name="He G."/>
            <person name="LaButti K."/>
            <person name="Lipzen A."/>
            <person name="Mondo S."/>
            <person name="Riley R."/>
            <person name="Salamov A."/>
            <person name="Simmons B.A."/>
            <person name="Magnuson J.K."/>
            <person name="Henrissat B."/>
            <person name="Mortensen U.H."/>
            <person name="Larsen T.O."/>
            <person name="Devries R.P."/>
            <person name="Grigoriev I.V."/>
            <person name="Machida M."/>
            <person name="Baker S.E."/>
            <person name="Andersen M.R."/>
        </authorList>
    </citation>
    <scope>NUCLEOTIDE SEQUENCE [LARGE SCALE GENOMIC DNA]</scope>
    <source>
        <strain evidence="2 3">CBS 151.66</strain>
    </source>
</reference>
<evidence type="ECO:0000259" key="1">
    <source>
        <dbReference type="Pfam" id="PF24809"/>
    </source>
</evidence>
<dbReference type="AlphaFoldDB" id="A0A5N5WRD6"/>
<sequence length="649" mass="73215">MSPQPSLVPAAPPTAEDDQFNANIWRKRYEKRILSSHPVIKTLDVEYNELTQSWKRFQENLPSEDQVEFHERPQTAQDVLAVVRSVQAIWISHPRKQLFSRSMTLCDTFLSTIDSHAVLWVFLSKSEPYRSLFYGVLQSIIKASANYPRIMEGVIRALVKVNQSICLPSGSEQVSFTNESVAPIARFYSLTFFFLGELMDWYVRRSKCRLLQSLHQDVYLNFRYLIWGIRSSAIQIIGGLIDGMDLDDPKYEKKRKIMQSSDLYLWEETRLSQVGKQRYERRFAAQTAMTRQIIWEIQNDAAERLKMRSESQLLLLKMLDLTSQRLHSVTQQNSGIACLTTTVAQDIGMQGSDLGTDLPSELTLITSQETSRFKWSSGPKHKYTRVELQLASKHLQDFFRTEDQVTYLDSDVDVIAEDTVLESLQEWATSVHSQVLAVGGSPSTAFPSPVALISACYTTFARKARLPVISHFCALPTEERSGMTLFEQGLISLAYSLIRQLIDYLPPVLEGHAACNLNTERFSPLNGTMTSWKEVLSLIDILLYLGPPVLVCVIDGLDVLEDPSTDEQIRSLVRTLLTHTRHQAVQLADGSGSQDVLLKVLFTVAGRPNTLVETLSENHLTLSESNQAGQLVATDQALNPDVGIVMMNA</sequence>
<protein>
    <recommendedName>
        <fullName evidence="1">DUF7708 domain-containing protein</fullName>
    </recommendedName>
</protein>
<evidence type="ECO:0000313" key="3">
    <source>
        <dbReference type="Proteomes" id="UP000326565"/>
    </source>
</evidence>